<dbReference type="Proteomes" id="UP001497512">
    <property type="component" value="Chromosome 8"/>
</dbReference>
<keyword evidence="2" id="KW-0472">Membrane</keyword>
<keyword evidence="4" id="KW-1185">Reference proteome</keyword>
<evidence type="ECO:0000256" key="1">
    <source>
        <dbReference type="ARBA" id="ARBA00005536"/>
    </source>
</evidence>
<evidence type="ECO:0000256" key="2">
    <source>
        <dbReference type="SAM" id="Phobius"/>
    </source>
</evidence>
<dbReference type="InterPro" id="IPR042277">
    <property type="entry name" value="IST1-like"/>
</dbReference>
<dbReference type="PANTHER" id="PTHR12161">
    <property type="entry name" value="IST1 FAMILY MEMBER"/>
    <property type="match status" value="1"/>
</dbReference>
<dbReference type="Pfam" id="PF03398">
    <property type="entry name" value="Ist1"/>
    <property type="match status" value="1"/>
</dbReference>
<proteinExistence type="inferred from homology"/>
<keyword evidence="2" id="KW-1133">Transmembrane helix</keyword>
<dbReference type="EMBL" id="OZ019900">
    <property type="protein sequence ID" value="CAK9234056.1"/>
    <property type="molecule type" value="Genomic_DNA"/>
</dbReference>
<accession>A0ABP0UZL2</accession>
<organism evidence="3 4">
    <name type="scientific">Sphagnum troendelagicum</name>
    <dbReference type="NCBI Taxonomy" id="128251"/>
    <lineage>
        <taxon>Eukaryota</taxon>
        <taxon>Viridiplantae</taxon>
        <taxon>Streptophyta</taxon>
        <taxon>Embryophyta</taxon>
        <taxon>Bryophyta</taxon>
        <taxon>Sphagnophytina</taxon>
        <taxon>Sphagnopsida</taxon>
        <taxon>Sphagnales</taxon>
        <taxon>Sphagnaceae</taxon>
        <taxon>Sphagnum</taxon>
    </lineage>
</organism>
<feature type="transmembrane region" description="Helical" evidence="2">
    <location>
        <begin position="56"/>
        <end position="76"/>
    </location>
</feature>
<dbReference type="PANTHER" id="PTHR12161:SF5">
    <property type="entry name" value="IST1 HOMOLOG"/>
    <property type="match status" value="1"/>
</dbReference>
<sequence length="82" mass="9471">MPLPTRRHDATASPLLRNKRDLQIKQLQKEIAQLLTSCQEPSARIRVEHIFREENLLARMTCLSFICGLVTVRLPIIESQMC</sequence>
<protein>
    <submittedName>
        <fullName evidence="3">Uncharacterized protein</fullName>
    </submittedName>
</protein>
<evidence type="ECO:0000313" key="4">
    <source>
        <dbReference type="Proteomes" id="UP001497512"/>
    </source>
</evidence>
<evidence type="ECO:0000313" key="3">
    <source>
        <dbReference type="EMBL" id="CAK9234056.1"/>
    </source>
</evidence>
<dbReference type="Gene3D" id="1.20.1260.60">
    <property type="entry name" value="Vacuolar protein sorting-associated protein Ist1"/>
    <property type="match status" value="1"/>
</dbReference>
<keyword evidence="2" id="KW-0812">Transmembrane</keyword>
<reference evidence="3" key="1">
    <citation type="submission" date="2024-02" db="EMBL/GenBank/DDBJ databases">
        <authorList>
            <consortium name="ELIXIR-Norway"/>
            <consortium name="Elixir Norway"/>
        </authorList>
    </citation>
    <scope>NUCLEOTIDE SEQUENCE</scope>
</reference>
<dbReference type="InterPro" id="IPR005061">
    <property type="entry name" value="Ist1"/>
</dbReference>
<comment type="similarity">
    <text evidence="1">Belongs to the IST1 family.</text>
</comment>
<gene>
    <name evidence="3" type="ORF">CSSPTR1EN2_LOCUS21969</name>
</gene>
<name>A0ABP0UZL2_9BRYO</name>